<reference evidence="3" key="1">
    <citation type="journal article" date="2017" name="Nat. Ecol. Evol.">
        <title>Genome expansion and lineage-specific genetic innovations in the forest pathogenic fungi Armillaria.</title>
        <authorList>
            <person name="Sipos G."/>
            <person name="Prasanna A.N."/>
            <person name="Walter M.C."/>
            <person name="O'Connor E."/>
            <person name="Balint B."/>
            <person name="Krizsan K."/>
            <person name="Kiss B."/>
            <person name="Hess J."/>
            <person name="Varga T."/>
            <person name="Slot J."/>
            <person name="Riley R."/>
            <person name="Boka B."/>
            <person name="Rigling D."/>
            <person name="Barry K."/>
            <person name="Lee J."/>
            <person name="Mihaltcheva S."/>
            <person name="LaButti K."/>
            <person name="Lipzen A."/>
            <person name="Waldron R."/>
            <person name="Moloney N.M."/>
            <person name="Sperisen C."/>
            <person name="Kredics L."/>
            <person name="Vagvoelgyi C."/>
            <person name="Patrignani A."/>
            <person name="Fitzpatrick D."/>
            <person name="Nagy I."/>
            <person name="Doyle S."/>
            <person name="Anderson J.B."/>
            <person name="Grigoriev I.V."/>
            <person name="Gueldener U."/>
            <person name="Muensterkoetter M."/>
            <person name="Nagy L.G."/>
        </authorList>
    </citation>
    <scope>NUCLEOTIDE SEQUENCE [LARGE SCALE GENOMIC DNA]</scope>
    <source>
        <strain evidence="3">Ar21-2</strain>
    </source>
</reference>
<gene>
    <name evidence="2" type="ORF">ARMGADRAFT_1032843</name>
</gene>
<feature type="region of interest" description="Disordered" evidence="1">
    <location>
        <begin position="273"/>
        <end position="325"/>
    </location>
</feature>
<dbReference type="EMBL" id="KZ293667">
    <property type="protein sequence ID" value="PBK89738.1"/>
    <property type="molecule type" value="Genomic_DNA"/>
</dbReference>
<dbReference type="Proteomes" id="UP000217790">
    <property type="component" value="Unassembled WGS sequence"/>
</dbReference>
<evidence type="ECO:0000256" key="1">
    <source>
        <dbReference type="SAM" id="MobiDB-lite"/>
    </source>
</evidence>
<dbReference type="InParanoid" id="A0A2H3DFV7"/>
<evidence type="ECO:0000313" key="2">
    <source>
        <dbReference type="EMBL" id="PBK89738.1"/>
    </source>
</evidence>
<proteinExistence type="predicted"/>
<name>A0A2H3DFV7_ARMGA</name>
<protein>
    <submittedName>
        <fullName evidence="2">Uncharacterized protein</fullName>
    </submittedName>
</protein>
<organism evidence="2 3">
    <name type="scientific">Armillaria gallica</name>
    <name type="common">Bulbous honey fungus</name>
    <name type="synonym">Armillaria bulbosa</name>
    <dbReference type="NCBI Taxonomy" id="47427"/>
    <lineage>
        <taxon>Eukaryota</taxon>
        <taxon>Fungi</taxon>
        <taxon>Dikarya</taxon>
        <taxon>Basidiomycota</taxon>
        <taxon>Agaricomycotina</taxon>
        <taxon>Agaricomycetes</taxon>
        <taxon>Agaricomycetidae</taxon>
        <taxon>Agaricales</taxon>
        <taxon>Marasmiineae</taxon>
        <taxon>Physalacriaceae</taxon>
        <taxon>Armillaria</taxon>
    </lineage>
</organism>
<dbReference type="AlphaFoldDB" id="A0A2H3DFV7"/>
<evidence type="ECO:0000313" key="3">
    <source>
        <dbReference type="Proteomes" id="UP000217790"/>
    </source>
</evidence>
<keyword evidence="3" id="KW-1185">Reference proteome</keyword>
<dbReference type="OrthoDB" id="3106592at2759"/>
<accession>A0A2H3DFV7</accession>
<sequence>MTLVEALPNIHEDSITVPFAEYNKLVELASSKSKTDSGALAAKSLAGPSFLGLREPDAHLKGSAWGAYNASFSRQPGWGTPAWSTSSSSDSDSSSPSKSSFSLSFCPATLLPSSLPLDDASVDFSNQNTIAQPSNAGLLAVNASSYPNVIPQVAGSKIPTQDNEREPGQGAPAGAVFEVAITEPMAGNNDVPIPPTHTVPDREANPPPYVRQEPEISFIFDDITGDWDPYPTIFLPRPQHSAPAVQEVHYSFCPHSSPVGYDATYLVAAQGSKTKKDKNKGTDTATPCKCACHEDNKDETAREPAPKKSKLQDTIIISDNEHEHF</sequence>
<feature type="compositionally biased region" description="Basic and acidic residues" evidence="1">
    <location>
        <begin position="291"/>
        <end position="306"/>
    </location>
</feature>